<name>E9HSQ3_DAPPU</name>
<dbReference type="Proteomes" id="UP000000305">
    <property type="component" value="Unassembled WGS sequence"/>
</dbReference>
<gene>
    <name evidence="1" type="ORF">DAPPUDRAFT_333399</name>
</gene>
<protein>
    <submittedName>
        <fullName evidence="1">Uncharacterized protein</fullName>
    </submittedName>
</protein>
<evidence type="ECO:0000313" key="1">
    <source>
        <dbReference type="EMBL" id="EFX65235.1"/>
    </source>
</evidence>
<accession>E9HSQ3</accession>
<dbReference type="HOGENOM" id="CLU_2760376_0_0_1"/>
<keyword evidence="2" id="KW-1185">Reference proteome</keyword>
<proteinExistence type="predicted"/>
<organism evidence="1 2">
    <name type="scientific">Daphnia pulex</name>
    <name type="common">Water flea</name>
    <dbReference type="NCBI Taxonomy" id="6669"/>
    <lineage>
        <taxon>Eukaryota</taxon>
        <taxon>Metazoa</taxon>
        <taxon>Ecdysozoa</taxon>
        <taxon>Arthropoda</taxon>
        <taxon>Crustacea</taxon>
        <taxon>Branchiopoda</taxon>
        <taxon>Diplostraca</taxon>
        <taxon>Cladocera</taxon>
        <taxon>Anomopoda</taxon>
        <taxon>Daphniidae</taxon>
        <taxon>Daphnia</taxon>
    </lineage>
</organism>
<evidence type="ECO:0000313" key="2">
    <source>
        <dbReference type="Proteomes" id="UP000000305"/>
    </source>
</evidence>
<sequence length="70" mass="8262">MVAEQHYADANTLFNELEHWDEVIRLQLEKAGIYEFQLKRLTGVVSKMRNCVYFNPSWIAIVPQKKLCPH</sequence>
<dbReference type="KEGG" id="dpx:DAPPUDRAFT_333399"/>
<dbReference type="AlphaFoldDB" id="E9HSQ3"/>
<dbReference type="InParanoid" id="E9HSQ3"/>
<reference evidence="1 2" key="1">
    <citation type="journal article" date="2011" name="Science">
        <title>The ecoresponsive genome of Daphnia pulex.</title>
        <authorList>
            <person name="Colbourne J.K."/>
            <person name="Pfrender M.E."/>
            <person name="Gilbert D."/>
            <person name="Thomas W.K."/>
            <person name="Tucker A."/>
            <person name="Oakley T.H."/>
            <person name="Tokishita S."/>
            <person name="Aerts A."/>
            <person name="Arnold G.J."/>
            <person name="Basu M.K."/>
            <person name="Bauer D.J."/>
            <person name="Caceres C.E."/>
            <person name="Carmel L."/>
            <person name="Casola C."/>
            <person name="Choi J.H."/>
            <person name="Detter J.C."/>
            <person name="Dong Q."/>
            <person name="Dusheyko S."/>
            <person name="Eads B.D."/>
            <person name="Frohlich T."/>
            <person name="Geiler-Samerotte K.A."/>
            <person name="Gerlach D."/>
            <person name="Hatcher P."/>
            <person name="Jogdeo S."/>
            <person name="Krijgsveld J."/>
            <person name="Kriventseva E.V."/>
            <person name="Kultz D."/>
            <person name="Laforsch C."/>
            <person name="Lindquist E."/>
            <person name="Lopez J."/>
            <person name="Manak J.R."/>
            <person name="Muller J."/>
            <person name="Pangilinan J."/>
            <person name="Patwardhan R.P."/>
            <person name="Pitluck S."/>
            <person name="Pritham E.J."/>
            <person name="Rechtsteiner A."/>
            <person name="Rho M."/>
            <person name="Rogozin I.B."/>
            <person name="Sakarya O."/>
            <person name="Salamov A."/>
            <person name="Schaack S."/>
            <person name="Shapiro H."/>
            <person name="Shiga Y."/>
            <person name="Skalitzky C."/>
            <person name="Smith Z."/>
            <person name="Souvorov A."/>
            <person name="Sung W."/>
            <person name="Tang Z."/>
            <person name="Tsuchiya D."/>
            <person name="Tu H."/>
            <person name="Vos H."/>
            <person name="Wang M."/>
            <person name="Wolf Y.I."/>
            <person name="Yamagata H."/>
            <person name="Yamada T."/>
            <person name="Ye Y."/>
            <person name="Shaw J.R."/>
            <person name="Andrews J."/>
            <person name="Crease T.J."/>
            <person name="Tang H."/>
            <person name="Lucas S.M."/>
            <person name="Robertson H.M."/>
            <person name="Bork P."/>
            <person name="Koonin E.V."/>
            <person name="Zdobnov E.M."/>
            <person name="Grigoriev I.V."/>
            <person name="Lynch M."/>
            <person name="Boore J.L."/>
        </authorList>
    </citation>
    <scope>NUCLEOTIDE SEQUENCE [LARGE SCALE GENOMIC DNA]</scope>
</reference>
<dbReference type="EMBL" id="GL732755">
    <property type="protein sequence ID" value="EFX65235.1"/>
    <property type="molecule type" value="Genomic_DNA"/>
</dbReference>